<accession>A0A5C4UU38</accession>
<dbReference type="PANTHER" id="PTHR35333">
    <property type="entry name" value="BETA-LACTAMASE"/>
    <property type="match status" value="1"/>
</dbReference>
<proteinExistence type="inferred from homology"/>
<feature type="domain" description="Beta-lactamase class A catalytic" evidence="7">
    <location>
        <begin position="76"/>
        <end position="291"/>
    </location>
</feature>
<dbReference type="Proteomes" id="UP000311713">
    <property type="component" value="Unassembled WGS sequence"/>
</dbReference>
<dbReference type="InterPro" id="IPR045155">
    <property type="entry name" value="Beta-lactam_cat"/>
</dbReference>
<evidence type="ECO:0000313" key="9">
    <source>
        <dbReference type="Proteomes" id="UP000311713"/>
    </source>
</evidence>
<dbReference type="InterPro" id="IPR023650">
    <property type="entry name" value="Beta-lactam_class-A_AS"/>
</dbReference>
<dbReference type="PRINTS" id="PR00118">
    <property type="entry name" value="BLACTAMASEA"/>
</dbReference>
<feature type="compositionally biased region" description="Basic and acidic residues" evidence="6">
    <location>
        <begin position="184"/>
        <end position="195"/>
    </location>
</feature>
<dbReference type="PANTHER" id="PTHR35333:SF3">
    <property type="entry name" value="BETA-LACTAMASE-TYPE TRANSPEPTIDASE FOLD CONTAINING PROTEIN"/>
    <property type="match status" value="1"/>
</dbReference>
<evidence type="ECO:0000256" key="6">
    <source>
        <dbReference type="SAM" id="MobiDB-lite"/>
    </source>
</evidence>
<feature type="region of interest" description="Disordered" evidence="6">
    <location>
        <begin position="184"/>
        <end position="211"/>
    </location>
</feature>
<evidence type="ECO:0000256" key="1">
    <source>
        <dbReference type="ARBA" id="ARBA00009009"/>
    </source>
</evidence>
<dbReference type="GO" id="GO:0030655">
    <property type="term" value="P:beta-lactam antibiotic catabolic process"/>
    <property type="evidence" value="ECO:0007669"/>
    <property type="project" value="InterPro"/>
</dbReference>
<dbReference type="EC" id="3.5.2.6" evidence="2 5"/>
<keyword evidence="9" id="KW-1185">Reference proteome</keyword>
<dbReference type="InterPro" id="IPR012338">
    <property type="entry name" value="Beta-lactam/transpept-like"/>
</dbReference>
<feature type="region of interest" description="Disordered" evidence="6">
    <location>
        <begin position="32"/>
        <end position="54"/>
    </location>
</feature>
<comment type="caution">
    <text evidence="8">The sequence shown here is derived from an EMBL/GenBank/DDBJ whole genome shotgun (WGS) entry which is preliminary data.</text>
</comment>
<evidence type="ECO:0000256" key="3">
    <source>
        <dbReference type="ARBA" id="ARBA00022801"/>
    </source>
</evidence>
<evidence type="ECO:0000256" key="2">
    <source>
        <dbReference type="ARBA" id="ARBA00012865"/>
    </source>
</evidence>
<dbReference type="Pfam" id="PF13354">
    <property type="entry name" value="Beta-lactamase2"/>
    <property type="match status" value="1"/>
</dbReference>
<comment type="catalytic activity">
    <reaction evidence="5">
        <text>a beta-lactam + H2O = a substituted beta-amino acid</text>
        <dbReference type="Rhea" id="RHEA:20401"/>
        <dbReference type="ChEBI" id="CHEBI:15377"/>
        <dbReference type="ChEBI" id="CHEBI:35627"/>
        <dbReference type="ChEBI" id="CHEBI:140347"/>
        <dbReference type="EC" id="3.5.2.6"/>
    </reaction>
</comment>
<evidence type="ECO:0000313" key="8">
    <source>
        <dbReference type="EMBL" id="TNM26459.1"/>
    </source>
</evidence>
<comment type="similarity">
    <text evidence="1 5">Belongs to the class-A beta-lactamase family.</text>
</comment>
<dbReference type="InterPro" id="IPR000871">
    <property type="entry name" value="Beta-lactam_class-A"/>
</dbReference>
<dbReference type="RefSeq" id="WP_139648641.1">
    <property type="nucleotide sequence ID" value="NZ_BAAAZS010000057.1"/>
</dbReference>
<keyword evidence="3 5" id="KW-0378">Hydrolase</keyword>
<reference evidence="8 9" key="1">
    <citation type="submission" date="2019-06" db="EMBL/GenBank/DDBJ databases">
        <title>Draft genome of Streptomyces sedi sp. JCM16909.</title>
        <authorList>
            <person name="Klykleung N."/>
            <person name="Tanasupawat S."/>
            <person name="Kudo T."/>
            <person name="Yuki M."/>
            <person name="Ohkuma M."/>
        </authorList>
    </citation>
    <scope>NUCLEOTIDE SEQUENCE [LARGE SCALE GENOMIC DNA]</scope>
    <source>
        <strain evidence="8 9">JCM 16909</strain>
    </source>
</reference>
<dbReference type="EMBL" id="VDGT01000022">
    <property type="protein sequence ID" value="TNM26459.1"/>
    <property type="molecule type" value="Genomic_DNA"/>
</dbReference>
<sequence length="333" mass="35106">MRLSGRGGRPGRVVVAGVAVLGLLGTLAACGTEEDEPAVESGTADPRPPEPPGEAELAEAAEEFEALEDEFDARLGVYALDTGSGGEIAHRDDERFAYASTFKALLVGAVLDAHGTDGIEEVVDYTEDELVDYSPVTENFVDSGMSLSQLSAATLWYSDNTAANLLLDAVGGPDGLQEALREMGDDTTEVSRYEPELNEATPGDTRDTSTPRAMADDLRALLLEDALGERERHLLRQWMETNTTGGTLVEAGLPAEWTVADKSGSAGYGGRNDIAVVWPDDGGDPIVLAVLSSRDEEDAERDDALVARAATVAVTALGRLDPADSDPRVDAGD</sequence>
<evidence type="ECO:0000256" key="5">
    <source>
        <dbReference type="RuleBase" id="RU361140"/>
    </source>
</evidence>
<dbReference type="PROSITE" id="PS00146">
    <property type="entry name" value="BETA_LACTAMASE_A"/>
    <property type="match status" value="1"/>
</dbReference>
<keyword evidence="4 5" id="KW-0046">Antibiotic resistance</keyword>
<dbReference type="NCBIfam" id="NF033103">
    <property type="entry name" value="bla_class_A"/>
    <property type="match status" value="1"/>
</dbReference>
<dbReference type="SUPFAM" id="SSF56601">
    <property type="entry name" value="beta-lactamase/transpeptidase-like"/>
    <property type="match status" value="1"/>
</dbReference>
<dbReference type="PROSITE" id="PS51257">
    <property type="entry name" value="PROKAR_LIPOPROTEIN"/>
    <property type="match status" value="1"/>
</dbReference>
<dbReference type="OrthoDB" id="9784149at2"/>
<dbReference type="AlphaFoldDB" id="A0A5C4UU38"/>
<protein>
    <recommendedName>
        <fullName evidence="2 5">Beta-lactamase</fullName>
        <ecNumber evidence="2 5">3.5.2.6</ecNumber>
    </recommendedName>
</protein>
<name>A0A5C4UU38_9ACTN</name>
<gene>
    <name evidence="8" type="primary">bla</name>
    <name evidence="8" type="ORF">FH715_23540</name>
</gene>
<organism evidence="8 9">
    <name type="scientific">Streptomyces sedi</name>
    <dbReference type="NCBI Taxonomy" id="555059"/>
    <lineage>
        <taxon>Bacteria</taxon>
        <taxon>Bacillati</taxon>
        <taxon>Actinomycetota</taxon>
        <taxon>Actinomycetes</taxon>
        <taxon>Kitasatosporales</taxon>
        <taxon>Streptomycetaceae</taxon>
        <taxon>Streptomyces</taxon>
    </lineage>
</organism>
<evidence type="ECO:0000256" key="4">
    <source>
        <dbReference type="ARBA" id="ARBA00023251"/>
    </source>
</evidence>
<dbReference type="GO" id="GO:0008800">
    <property type="term" value="F:beta-lactamase activity"/>
    <property type="evidence" value="ECO:0007669"/>
    <property type="project" value="UniProtKB-UniRule"/>
</dbReference>
<dbReference type="Gene3D" id="3.40.710.10">
    <property type="entry name" value="DD-peptidase/beta-lactamase superfamily"/>
    <property type="match status" value="1"/>
</dbReference>
<evidence type="ECO:0000259" key="7">
    <source>
        <dbReference type="Pfam" id="PF13354"/>
    </source>
</evidence>
<dbReference type="GO" id="GO:0046677">
    <property type="term" value="P:response to antibiotic"/>
    <property type="evidence" value="ECO:0007669"/>
    <property type="project" value="UniProtKB-UniRule"/>
</dbReference>